<evidence type="ECO:0000313" key="3">
    <source>
        <dbReference type="Proteomes" id="UP000516437"/>
    </source>
</evidence>
<dbReference type="Proteomes" id="UP000516437">
    <property type="component" value="Chromosome 4"/>
</dbReference>
<organism evidence="2 3">
    <name type="scientific">Morella rubra</name>
    <name type="common">Chinese bayberry</name>
    <dbReference type="NCBI Taxonomy" id="262757"/>
    <lineage>
        <taxon>Eukaryota</taxon>
        <taxon>Viridiplantae</taxon>
        <taxon>Streptophyta</taxon>
        <taxon>Embryophyta</taxon>
        <taxon>Tracheophyta</taxon>
        <taxon>Spermatophyta</taxon>
        <taxon>Magnoliopsida</taxon>
        <taxon>eudicotyledons</taxon>
        <taxon>Gunneridae</taxon>
        <taxon>Pentapetalae</taxon>
        <taxon>rosids</taxon>
        <taxon>fabids</taxon>
        <taxon>Fagales</taxon>
        <taxon>Myricaceae</taxon>
        <taxon>Morella</taxon>
    </lineage>
</organism>
<dbReference type="EMBL" id="RXIC02000022">
    <property type="protein sequence ID" value="KAB1216329.1"/>
    <property type="molecule type" value="Genomic_DNA"/>
</dbReference>
<evidence type="ECO:0000256" key="1">
    <source>
        <dbReference type="SAM" id="Coils"/>
    </source>
</evidence>
<sequence>MGSESPQRPVCCFWFAPKKNDGKTSRSYGVSGSNMELDRDWEQKDELLSDSSTFSIKAQERRLKKALEEEEKASREAERVVQWVKQESAKMGASVISSC</sequence>
<accession>A0A6A1VTT0</accession>
<dbReference type="OrthoDB" id="1936256at2759"/>
<feature type="coiled-coil region" evidence="1">
    <location>
        <begin position="56"/>
        <end position="87"/>
    </location>
</feature>
<keyword evidence="1" id="KW-0175">Coiled coil</keyword>
<keyword evidence="3" id="KW-1185">Reference proteome</keyword>
<gene>
    <name evidence="2" type="ORF">CJ030_MR4G004340</name>
</gene>
<dbReference type="PANTHER" id="PTHR35692:SF5">
    <property type="entry name" value="REMORIN C-TERMINAL DOMAIN-CONTAINING PROTEIN"/>
    <property type="match status" value="1"/>
</dbReference>
<protein>
    <submittedName>
        <fullName evidence="2">Uncharacterized protein</fullName>
    </submittedName>
</protein>
<dbReference type="AlphaFoldDB" id="A0A6A1VTT0"/>
<evidence type="ECO:0000313" key="2">
    <source>
        <dbReference type="EMBL" id="KAB1216329.1"/>
    </source>
</evidence>
<proteinExistence type="predicted"/>
<comment type="caution">
    <text evidence="2">The sequence shown here is derived from an EMBL/GenBank/DDBJ whole genome shotgun (WGS) entry which is preliminary data.</text>
</comment>
<dbReference type="PANTHER" id="PTHR35692">
    <property type="entry name" value="F26F24.11"/>
    <property type="match status" value="1"/>
</dbReference>
<reference evidence="2 3" key="1">
    <citation type="journal article" date="2019" name="Plant Biotechnol. J.">
        <title>The red bayberry genome and genetic basis of sex determination.</title>
        <authorList>
            <person name="Jia H.M."/>
            <person name="Jia H.J."/>
            <person name="Cai Q.L."/>
            <person name="Wang Y."/>
            <person name="Zhao H.B."/>
            <person name="Yang W.F."/>
            <person name="Wang G.Y."/>
            <person name="Li Y.H."/>
            <person name="Zhan D.L."/>
            <person name="Shen Y.T."/>
            <person name="Niu Q.F."/>
            <person name="Chang L."/>
            <person name="Qiu J."/>
            <person name="Zhao L."/>
            <person name="Xie H.B."/>
            <person name="Fu W.Y."/>
            <person name="Jin J."/>
            <person name="Li X.W."/>
            <person name="Jiao Y."/>
            <person name="Zhou C.C."/>
            <person name="Tu T."/>
            <person name="Chai C.Y."/>
            <person name="Gao J.L."/>
            <person name="Fan L.J."/>
            <person name="van de Weg E."/>
            <person name="Wang J.Y."/>
            <person name="Gao Z.S."/>
        </authorList>
    </citation>
    <scope>NUCLEOTIDE SEQUENCE [LARGE SCALE GENOMIC DNA]</scope>
    <source>
        <tissue evidence="2">Leaves</tissue>
    </source>
</reference>
<name>A0A6A1VTT0_9ROSI</name>